<dbReference type="InterPro" id="IPR029030">
    <property type="entry name" value="Caspase-like_dom_sf"/>
</dbReference>
<keyword evidence="4" id="KW-0378">Hydrolase</keyword>
<keyword evidence="3" id="KW-0053">Apoptosis</keyword>
<dbReference type="STRING" id="6669.E9HAH6"/>
<evidence type="ECO:0000256" key="1">
    <source>
        <dbReference type="ARBA" id="ARBA00010134"/>
    </source>
</evidence>
<dbReference type="PROSITE" id="PS50207">
    <property type="entry name" value="CASPASE_P10"/>
    <property type="match status" value="1"/>
</dbReference>
<accession>E9HAH6</accession>
<dbReference type="InterPro" id="IPR015917">
    <property type="entry name" value="Pept_C14A"/>
</dbReference>
<dbReference type="Pfam" id="PF00656">
    <property type="entry name" value="Peptidase_C14"/>
    <property type="match status" value="1"/>
</dbReference>
<dbReference type="PROSITE" id="PS01122">
    <property type="entry name" value="CASPASE_CYS"/>
    <property type="match status" value="1"/>
</dbReference>
<dbReference type="FunFam" id="3.40.50.1460:FF:000048">
    <property type="entry name" value="Uncharacterized protein"/>
    <property type="match status" value="1"/>
</dbReference>
<feature type="non-terminal residue" evidence="11">
    <location>
        <position position="1"/>
    </location>
</feature>
<organism evidence="11 12">
    <name type="scientific">Daphnia pulex</name>
    <name type="common">Water flea</name>
    <dbReference type="NCBI Taxonomy" id="6669"/>
    <lineage>
        <taxon>Eukaryota</taxon>
        <taxon>Metazoa</taxon>
        <taxon>Ecdysozoa</taxon>
        <taxon>Arthropoda</taxon>
        <taxon>Crustacea</taxon>
        <taxon>Branchiopoda</taxon>
        <taxon>Diplostraca</taxon>
        <taxon>Cladocera</taxon>
        <taxon>Anomopoda</taxon>
        <taxon>Daphniidae</taxon>
        <taxon>Daphnia</taxon>
    </lineage>
</organism>
<dbReference type="InterPro" id="IPR011600">
    <property type="entry name" value="Pept_C14_caspase"/>
</dbReference>
<dbReference type="PANTHER" id="PTHR48169:SF7">
    <property type="entry name" value="CASPASE 10"/>
    <property type="match status" value="1"/>
</dbReference>
<keyword evidence="2" id="KW-0645">Protease</keyword>
<dbReference type="InterPro" id="IPR001309">
    <property type="entry name" value="Pept_C14_p20"/>
</dbReference>
<dbReference type="GO" id="GO:0006915">
    <property type="term" value="P:apoptotic process"/>
    <property type="evidence" value="ECO:0000318"/>
    <property type="project" value="GO_Central"/>
</dbReference>
<feature type="non-terminal residue" evidence="11">
    <location>
        <position position="247"/>
    </location>
</feature>
<protein>
    <recommendedName>
        <fullName evidence="13">Caspase 5</fullName>
    </recommendedName>
</protein>
<dbReference type="eggNOG" id="KOG3573">
    <property type="taxonomic scope" value="Eukaryota"/>
</dbReference>
<dbReference type="SMART" id="SM00115">
    <property type="entry name" value="CASc"/>
    <property type="match status" value="1"/>
</dbReference>
<dbReference type="GO" id="GO:0043525">
    <property type="term" value="P:positive regulation of neuron apoptotic process"/>
    <property type="evidence" value="ECO:0000318"/>
    <property type="project" value="GO_Central"/>
</dbReference>
<evidence type="ECO:0000256" key="5">
    <source>
        <dbReference type="ARBA" id="ARBA00022807"/>
    </source>
</evidence>
<dbReference type="MEROPS" id="C14.015"/>
<feature type="region of interest" description="Disordered" evidence="8">
    <location>
        <begin position="136"/>
        <end position="160"/>
    </location>
</feature>
<evidence type="ECO:0000313" key="11">
    <source>
        <dbReference type="EMBL" id="EFX71262.1"/>
    </source>
</evidence>
<dbReference type="OMA" id="PRENDKD"/>
<dbReference type="InterPro" id="IPR002138">
    <property type="entry name" value="Pept_C14_p10"/>
</dbReference>
<evidence type="ECO:0000259" key="10">
    <source>
        <dbReference type="PROSITE" id="PS50208"/>
    </source>
</evidence>
<proteinExistence type="inferred from homology"/>
<dbReference type="Proteomes" id="UP000000305">
    <property type="component" value="Unassembled WGS sequence"/>
</dbReference>
<sequence length="247" mass="28493">YNMEHNRRGDAIIFHHEKFDSNLELTPRENDKDLLNKLINVLNDLQFSVCVCEDWTYKQIEKKITKLATKEDHRKSDCILFVFMTHGYNGKLYAKDTHYNPDPLRLLFTSDKCPSLAGKPKIFIIQACRGNSPDFGTSLTPRPKHSSHRVSSSDETDGHKSEPFKMATHADFLIANSTVSNFTSYRTWFLEAFCDVLSSEEYRKDDFLSIMTTVQRKVAISFANELGDKQIPSLTTMLTRKLYFTSK</sequence>
<evidence type="ECO:0000256" key="3">
    <source>
        <dbReference type="ARBA" id="ARBA00022703"/>
    </source>
</evidence>
<dbReference type="AlphaFoldDB" id="E9HAH6"/>
<evidence type="ECO:0008006" key="13">
    <source>
        <dbReference type="Google" id="ProtNLM"/>
    </source>
</evidence>
<dbReference type="GO" id="GO:0004197">
    <property type="term" value="F:cysteine-type endopeptidase activity"/>
    <property type="evidence" value="ECO:0000318"/>
    <property type="project" value="GO_Central"/>
</dbReference>
<feature type="domain" description="Caspase family p10" evidence="9">
    <location>
        <begin position="162"/>
        <end position="246"/>
    </location>
</feature>
<keyword evidence="6" id="KW-0865">Zymogen</keyword>
<dbReference type="InterPro" id="IPR033139">
    <property type="entry name" value="Caspase_cys_AS"/>
</dbReference>
<dbReference type="InterPro" id="IPR016129">
    <property type="entry name" value="Caspase_his_AS"/>
</dbReference>
<name>E9HAH6_DAPPU</name>
<dbReference type="InParanoid" id="E9HAH6"/>
<evidence type="ECO:0000256" key="8">
    <source>
        <dbReference type="SAM" id="MobiDB-lite"/>
    </source>
</evidence>
<dbReference type="OrthoDB" id="6116485at2759"/>
<evidence type="ECO:0000256" key="7">
    <source>
        <dbReference type="RuleBase" id="RU003971"/>
    </source>
</evidence>
<evidence type="ECO:0000259" key="9">
    <source>
        <dbReference type="PROSITE" id="PS50207"/>
    </source>
</evidence>
<evidence type="ECO:0000256" key="2">
    <source>
        <dbReference type="ARBA" id="ARBA00022670"/>
    </source>
</evidence>
<dbReference type="PhylomeDB" id="E9HAH6"/>
<gene>
    <name evidence="11" type="ORF">DAPPUDRAFT_15026</name>
</gene>
<dbReference type="PROSITE" id="PS50208">
    <property type="entry name" value="CASPASE_P20"/>
    <property type="match status" value="1"/>
</dbReference>
<reference evidence="11 12" key="1">
    <citation type="journal article" date="2011" name="Science">
        <title>The ecoresponsive genome of Daphnia pulex.</title>
        <authorList>
            <person name="Colbourne J.K."/>
            <person name="Pfrender M.E."/>
            <person name="Gilbert D."/>
            <person name="Thomas W.K."/>
            <person name="Tucker A."/>
            <person name="Oakley T.H."/>
            <person name="Tokishita S."/>
            <person name="Aerts A."/>
            <person name="Arnold G.J."/>
            <person name="Basu M.K."/>
            <person name="Bauer D.J."/>
            <person name="Caceres C.E."/>
            <person name="Carmel L."/>
            <person name="Casola C."/>
            <person name="Choi J.H."/>
            <person name="Detter J.C."/>
            <person name="Dong Q."/>
            <person name="Dusheyko S."/>
            <person name="Eads B.D."/>
            <person name="Frohlich T."/>
            <person name="Geiler-Samerotte K.A."/>
            <person name="Gerlach D."/>
            <person name="Hatcher P."/>
            <person name="Jogdeo S."/>
            <person name="Krijgsveld J."/>
            <person name="Kriventseva E.V."/>
            <person name="Kultz D."/>
            <person name="Laforsch C."/>
            <person name="Lindquist E."/>
            <person name="Lopez J."/>
            <person name="Manak J.R."/>
            <person name="Muller J."/>
            <person name="Pangilinan J."/>
            <person name="Patwardhan R.P."/>
            <person name="Pitluck S."/>
            <person name="Pritham E.J."/>
            <person name="Rechtsteiner A."/>
            <person name="Rho M."/>
            <person name="Rogozin I.B."/>
            <person name="Sakarya O."/>
            <person name="Salamov A."/>
            <person name="Schaack S."/>
            <person name="Shapiro H."/>
            <person name="Shiga Y."/>
            <person name="Skalitzky C."/>
            <person name="Smith Z."/>
            <person name="Souvorov A."/>
            <person name="Sung W."/>
            <person name="Tang Z."/>
            <person name="Tsuchiya D."/>
            <person name="Tu H."/>
            <person name="Vos H."/>
            <person name="Wang M."/>
            <person name="Wolf Y.I."/>
            <person name="Yamagata H."/>
            <person name="Yamada T."/>
            <person name="Ye Y."/>
            <person name="Shaw J.R."/>
            <person name="Andrews J."/>
            <person name="Crease T.J."/>
            <person name="Tang H."/>
            <person name="Lucas S.M."/>
            <person name="Robertson H.M."/>
            <person name="Bork P."/>
            <person name="Koonin E.V."/>
            <person name="Zdobnov E.M."/>
            <person name="Grigoriev I.V."/>
            <person name="Lynch M."/>
            <person name="Boore J.L."/>
        </authorList>
    </citation>
    <scope>NUCLEOTIDE SEQUENCE [LARGE SCALE GENOMIC DNA]</scope>
</reference>
<feature type="domain" description="Caspase family p20" evidence="10">
    <location>
        <begin position="7"/>
        <end position="132"/>
    </location>
</feature>
<dbReference type="PRINTS" id="PR00376">
    <property type="entry name" value="IL1BCENZYME"/>
</dbReference>
<evidence type="ECO:0000256" key="4">
    <source>
        <dbReference type="ARBA" id="ARBA00022801"/>
    </source>
</evidence>
<dbReference type="SUPFAM" id="SSF52129">
    <property type="entry name" value="Caspase-like"/>
    <property type="match status" value="1"/>
</dbReference>
<dbReference type="PANTHER" id="PTHR48169">
    <property type="entry name" value="DED DOMAIN-CONTAINING PROTEIN"/>
    <property type="match status" value="1"/>
</dbReference>
<keyword evidence="12" id="KW-1185">Reference proteome</keyword>
<dbReference type="EMBL" id="GL732612">
    <property type="protein sequence ID" value="EFX71262.1"/>
    <property type="molecule type" value="Genomic_DNA"/>
</dbReference>
<dbReference type="GO" id="GO:0005737">
    <property type="term" value="C:cytoplasm"/>
    <property type="evidence" value="ECO:0000318"/>
    <property type="project" value="GO_Central"/>
</dbReference>
<keyword evidence="5" id="KW-0788">Thiol protease</keyword>
<dbReference type="PROSITE" id="PS01121">
    <property type="entry name" value="CASPASE_HIS"/>
    <property type="match status" value="1"/>
</dbReference>
<dbReference type="HOGENOM" id="CLU_036904_2_0_1"/>
<evidence type="ECO:0000256" key="6">
    <source>
        <dbReference type="ARBA" id="ARBA00023145"/>
    </source>
</evidence>
<evidence type="ECO:0000313" key="12">
    <source>
        <dbReference type="Proteomes" id="UP000000305"/>
    </source>
</evidence>
<comment type="similarity">
    <text evidence="1 7">Belongs to the peptidase C14A family.</text>
</comment>
<dbReference type="GO" id="GO:0006508">
    <property type="term" value="P:proteolysis"/>
    <property type="evidence" value="ECO:0007669"/>
    <property type="project" value="UniProtKB-KW"/>
</dbReference>
<dbReference type="Gene3D" id="3.40.50.1460">
    <property type="match status" value="1"/>
</dbReference>
<dbReference type="GO" id="GO:0051604">
    <property type="term" value="P:protein maturation"/>
    <property type="evidence" value="ECO:0007669"/>
    <property type="project" value="UniProtKB-ARBA"/>
</dbReference>
<dbReference type="KEGG" id="dpx:DAPPUDRAFT_15026"/>